<comment type="caution">
    <text evidence="1">The sequence shown here is derived from an EMBL/GenBank/DDBJ whole genome shotgun (WGS) entry which is preliminary data.</text>
</comment>
<gene>
    <name evidence="1" type="ORF">CEXT_472841</name>
</gene>
<name>A0AAV4X7D7_CAEEX</name>
<evidence type="ECO:0000313" key="2">
    <source>
        <dbReference type="Proteomes" id="UP001054945"/>
    </source>
</evidence>
<sequence length="135" mass="14897">MALKEEQVIVEEFISSRESGRKHYRGGTVTVVTIANLGDTRYQDTDTTNSLEHKLGGLTPVSPGSRAKATKTQAQNKHGNIRHRFLQDAFCFPDIFPGRSGAAGALTCDSRESDLEIFLPRKHSFGRKTNTLAFS</sequence>
<keyword evidence="2" id="KW-1185">Reference proteome</keyword>
<protein>
    <submittedName>
        <fullName evidence="1">Uncharacterized protein</fullName>
    </submittedName>
</protein>
<dbReference type="EMBL" id="BPLR01017389">
    <property type="protein sequence ID" value="GIY91206.1"/>
    <property type="molecule type" value="Genomic_DNA"/>
</dbReference>
<accession>A0AAV4X7D7</accession>
<organism evidence="1 2">
    <name type="scientific">Caerostris extrusa</name>
    <name type="common">Bark spider</name>
    <name type="synonym">Caerostris bankana</name>
    <dbReference type="NCBI Taxonomy" id="172846"/>
    <lineage>
        <taxon>Eukaryota</taxon>
        <taxon>Metazoa</taxon>
        <taxon>Ecdysozoa</taxon>
        <taxon>Arthropoda</taxon>
        <taxon>Chelicerata</taxon>
        <taxon>Arachnida</taxon>
        <taxon>Araneae</taxon>
        <taxon>Araneomorphae</taxon>
        <taxon>Entelegynae</taxon>
        <taxon>Araneoidea</taxon>
        <taxon>Araneidae</taxon>
        <taxon>Caerostris</taxon>
    </lineage>
</organism>
<dbReference type="AlphaFoldDB" id="A0AAV4X7D7"/>
<proteinExistence type="predicted"/>
<reference evidence="1 2" key="1">
    <citation type="submission" date="2021-06" db="EMBL/GenBank/DDBJ databases">
        <title>Caerostris extrusa draft genome.</title>
        <authorList>
            <person name="Kono N."/>
            <person name="Arakawa K."/>
        </authorList>
    </citation>
    <scope>NUCLEOTIDE SEQUENCE [LARGE SCALE GENOMIC DNA]</scope>
</reference>
<dbReference type="Proteomes" id="UP001054945">
    <property type="component" value="Unassembled WGS sequence"/>
</dbReference>
<evidence type="ECO:0000313" key="1">
    <source>
        <dbReference type="EMBL" id="GIY91206.1"/>
    </source>
</evidence>